<dbReference type="SUPFAM" id="SSF57716">
    <property type="entry name" value="Glucocorticoid receptor-like (DNA-binding domain)"/>
    <property type="match status" value="1"/>
</dbReference>
<dbReference type="Gene3D" id="3.30.50.10">
    <property type="entry name" value="Erythroid Transcription Factor GATA-1, subunit A"/>
    <property type="match status" value="1"/>
</dbReference>
<evidence type="ECO:0000313" key="4">
    <source>
        <dbReference type="EMBL" id="KMZ74139.1"/>
    </source>
</evidence>
<dbReference type="Pfam" id="PF00320">
    <property type="entry name" value="GATA"/>
    <property type="match status" value="1"/>
</dbReference>
<protein>
    <recommendedName>
        <fullName evidence="2">GATA-type domain-containing protein</fullName>
    </recommendedName>
</protein>
<proteinExistence type="predicted"/>
<evidence type="ECO:0000313" key="3">
    <source>
        <dbReference type="EMBL" id="KMZ73796.1"/>
    </source>
</evidence>
<gene>
    <name evidence="4" type="ORF">ZOSMA_134G00070</name>
    <name evidence="3" type="ORF">ZOSMA_140G00360</name>
</gene>
<feature type="region of interest" description="Disordered" evidence="1">
    <location>
        <begin position="76"/>
        <end position="136"/>
    </location>
</feature>
<feature type="domain" description="GATA-type" evidence="2">
    <location>
        <begin position="41"/>
        <end position="86"/>
    </location>
</feature>
<dbReference type="InterPro" id="IPR044589">
    <property type="entry name" value="GATA26/27"/>
</dbReference>
<comment type="caution">
    <text evidence="3">The sequence shown here is derived from an EMBL/GenBank/DDBJ whole genome shotgun (WGS) entry which is preliminary data.</text>
</comment>
<dbReference type="AlphaFoldDB" id="A0A0K9PXQ8"/>
<reference evidence="3" key="1">
    <citation type="submission" date="2015-06" db="EMBL/GenBank/DDBJ databases">
        <title>The genome of the seagrass Zostera marina.</title>
        <authorList>
            <person name="Olsen J.L."/>
            <person name="Schmutz J."/>
            <person name="Jenkins J."/>
            <person name="Grimwood J."/>
            <person name="Amirebrahimi M."/>
            <person name="Tice H."/>
            <person name="Chovatia M."/>
            <person name="Van de Peer Y."/>
            <person name="Rouze P."/>
            <person name="Verhelst B."/>
            <person name="Lin Y.-C."/>
        </authorList>
    </citation>
    <scope>NUCLEOTIDE SEQUENCE [LARGE SCALE GENOMIC DNA]</scope>
    <source>
        <strain evidence="3">Finnish</strain>
    </source>
</reference>
<dbReference type="GO" id="GO:0006355">
    <property type="term" value="P:regulation of DNA-templated transcription"/>
    <property type="evidence" value="ECO:0007669"/>
    <property type="project" value="InterPro"/>
</dbReference>
<accession>A0A0K9PXQ8</accession>
<dbReference type="OrthoDB" id="515401at2759"/>
<organism evidence="3 5">
    <name type="scientific">Zostera marina</name>
    <name type="common">Eelgrass</name>
    <dbReference type="NCBI Taxonomy" id="29655"/>
    <lineage>
        <taxon>Eukaryota</taxon>
        <taxon>Viridiplantae</taxon>
        <taxon>Streptophyta</taxon>
        <taxon>Embryophyta</taxon>
        <taxon>Tracheophyta</taxon>
        <taxon>Spermatophyta</taxon>
        <taxon>Magnoliopsida</taxon>
        <taxon>Liliopsida</taxon>
        <taxon>Zosteraceae</taxon>
        <taxon>Zostera</taxon>
    </lineage>
</organism>
<dbReference type="CDD" id="cd00202">
    <property type="entry name" value="ZnF_GATA"/>
    <property type="match status" value="1"/>
</dbReference>
<evidence type="ECO:0000313" key="5">
    <source>
        <dbReference type="Proteomes" id="UP000036987"/>
    </source>
</evidence>
<dbReference type="InterPro" id="IPR000679">
    <property type="entry name" value="Znf_GATA"/>
</dbReference>
<dbReference type="PANTHER" id="PTHR46855">
    <property type="entry name" value="OSJNBB0038F03.10 PROTEIN"/>
    <property type="match status" value="1"/>
</dbReference>
<dbReference type="PANTHER" id="PTHR46855:SF1">
    <property type="entry name" value="GATA TRANSCRIPTION FACTOR 26"/>
    <property type="match status" value="1"/>
</dbReference>
<dbReference type="SMART" id="SM00401">
    <property type="entry name" value="ZnF_GATA"/>
    <property type="match status" value="1"/>
</dbReference>
<dbReference type="InterPro" id="IPR013088">
    <property type="entry name" value="Znf_NHR/GATA"/>
</dbReference>
<dbReference type="EMBL" id="LFYR01000525">
    <property type="protein sequence ID" value="KMZ73796.1"/>
    <property type="molecule type" value="Genomic_DNA"/>
</dbReference>
<keyword evidence="5" id="KW-1185">Reference proteome</keyword>
<evidence type="ECO:0000256" key="1">
    <source>
        <dbReference type="SAM" id="MobiDB-lite"/>
    </source>
</evidence>
<evidence type="ECO:0000259" key="2">
    <source>
        <dbReference type="SMART" id="SM00401"/>
    </source>
</evidence>
<dbReference type="GO" id="GO:0008270">
    <property type="term" value="F:zinc ion binding"/>
    <property type="evidence" value="ECO:0007669"/>
    <property type="project" value="InterPro"/>
</dbReference>
<dbReference type="GO" id="GO:0000976">
    <property type="term" value="F:transcription cis-regulatory region binding"/>
    <property type="evidence" value="ECO:0000318"/>
    <property type="project" value="GO_Central"/>
</dbReference>
<dbReference type="STRING" id="29655.A0A0K9PXQ8"/>
<dbReference type="Proteomes" id="UP000036987">
    <property type="component" value="Unassembled WGS sequence"/>
</dbReference>
<dbReference type="EMBL" id="LFYR01000405">
    <property type="protein sequence ID" value="KMZ74139.1"/>
    <property type="molecule type" value="Genomic_DNA"/>
</dbReference>
<reference evidence="5" key="2">
    <citation type="journal article" date="2016" name="Nature">
        <title>The genome of the seagrass Zostera marina reveals angiosperm adaptation to the sea.</title>
        <authorList>
            <person name="Olsen J.L."/>
            <person name="Rouze P."/>
            <person name="Verhelst B."/>
            <person name="Lin Y.-C."/>
            <person name="Bayer T."/>
            <person name="Collen J."/>
            <person name="Dattolo E."/>
            <person name="De Paoli E."/>
            <person name="Dittami S."/>
            <person name="Maumus F."/>
            <person name="Michel G."/>
            <person name="Kersting A."/>
            <person name="Lauritano C."/>
            <person name="Lohaus R."/>
            <person name="Toepel M."/>
            <person name="Tonon T."/>
            <person name="Vanneste K."/>
            <person name="Amirebrahimi M."/>
            <person name="Brakel J."/>
            <person name="Bostroem C."/>
            <person name="Chovatia M."/>
            <person name="Grimwood J."/>
            <person name="Jenkins J.W."/>
            <person name="Jueterbock A."/>
            <person name="Mraz A."/>
            <person name="Stam W.T."/>
            <person name="Tice H."/>
            <person name="Bornberg-Bauer E."/>
            <person name="Green P.J."/>
            <person name="Pearson G.A."/>
            <person name="Procaccini G."/>
            <person name="Duarte C.M."/>
            <person name="Schmutz J."/>
            <person name="Reusch T.B.H."/>
            <person name="Van de Peer Y."/>
        </authorList>
    </citation>
    <scope>NUCLEOTIDE SEQUENCE [LARGE SCALE GENOMIC DNA]</scope>
    <source>
        <strain evidence="5">cv. Finnish</strain>
    </source>
</reference>
<sequence>MIPTIVLFSLFSQKLFDAIDISNVAKSKINGQAGAMFSLWHHESITATCLWRNGPPEKSVLCNACGSSWKTKGTLASYMPRNARGPSLTSYKTKKSSTADNRKDKGKSKKEPPSKHSQKRSALCENKEDNDVDDTDWNNILDLKKKKIIKQHLKF</sequence>
<name>A0A0K9PXQ8_ZOSMR</name>